<evidence type="ECO:0000313" key="2">
    <source>
        <dbReference type="Proteomes" id="UP000260814"/>
    </source>
</evidence>
<sequence>MDFKKLKLLTELIDQYEWQMGHGLAVWIEYSNCTTVFDKILEIDTERFPNCLTERTGIYIDHFEDILSFYTNDIEKLFPKDED</sequence>
<comment type="caution">
    <text evidence="1">The sequence shown here is derived from an EMBL/GenBank/DDBJ whole genome shotgun (WGS) entry which is preliminary data.</text>
</comment>
<organism evidence="1 2">
    <name type="scientific">Phocaeicola plebeius</name>
    <dbReference type="NCBI Taxonomy" id="310297"/>
    <lineage>
        <taxon>Bacteria</taxon>
        <taxon>Pseudomonadati</taxon>
        <taxon>Bacteroidota</taxon>
        <taxon>Bacteroidia</taxon>
        <taxon>Bacteroidales</taxon>
        <taxon>Bacteroidaceae</taxon>
        <taxon>Phocaeicola</taxon>
    </lineage>
</organism>
<gene>
    <name evidence="1" type="ORF">DXB87_10830</name>
</gene>
<evidence type="ECO:0000313" key="1">
    <source>
        <dbReference type="EMBL" id="RGM90387.1"/>
    </source>
</evidence>
<accession>A0A3E4Z783</accession>
<dbReference type="RefSeq" id="WP_117702181.1">
    <property type="nucleotide sequence ID" value="NZ_QSTW01000013.1"/>
</dbReference>
<protein>
    <submittedName>
        <fullName evidence="1">Uncharacterized protein</fullName>
    </submittedName>
</protein>
<reference evidence="1 2" key="1">
    <citation type="submission" date="2018-08" db="EMBL/GenBank/DDBJ databases">
        <title>A genome reference for cultivated species of the human gut microbiota.</title>
        <authorList>
            <person name="Zou Y."/>
            <person name="Xue W."/>
            <person name="Luo G."/>
        </authorList>
    </citation>
    <scope>NUCLEOTIDE SEQUENCE [LARGE SCALE GENOMIC DNA]</scope>
    <source>
        <strain evidence="1 2">OM06-2</strain>
    </source>
</reference>
<proteinExistence type="predicted"/>
<name>A0A3E4Z783_9BACT</name>
<dbReference type="Proteomes" id="UP000260814">
    <property type="component" value="Unassembled WGS sequence"/>
</dbReference>
<dbReference type="EMBL" id="QSTW01000013">
    <property type="protein sequence ID" value="RGM90387.1"/>
    <property type="molecule type" value="Genomic_DNA"/>
</dbReference>
<dbReference type="AlphaFoldDB" id="A0A3E4Z783"/>